<dbReference type="Gene3D" id="2.60.40.1180">
    <property type="entry name" value="Golgi alpha-mannosidase II"/>
    <property type="match status" value="1"/>
</dbReference>
<evidence type="ECO:0000313" key="10">
    <source>
        <dbReference type="Proteomes" id="UP001268651"/>
    </source>
</evidence>
<comment type="caution">
    <text evidence="9">The sequence shown here is derived from an EMBL/GenBank/DDBJ whole genome shotgun (WGS) entry which is preliminary data.</text>
</comment>
<dbReference type="PANTHER" id="PTHR47786">
    <property type="entry name" value="ALPHA-1,4-GLUCAN:MALTOSE-1-PHOSPHATE MALTOSYLTRANSFERASE"/>
    <property type="match status" value="1"/>
</dbReference>
<dbReference type="SUPFAM" id="SSF51445">
    <property type="entry name" value="(Trans)glycosidases"/>
    <property type="match status" value="1"/>
</dbReference>
<feature type="binding site" evidence="6">
    <location>
        <position position="246"/>
    </location>
    <ligand>
        <name>alpha-maltose 1-phosphate</name>
        <dbReference type="ChEBI" id="CHEBI:63576"/>
    </ligand>
</feature>
<keyword evidence="3 6" id="KW-0808">Transferase</keyword>
<evidence type="ECO:0000256" key="3">
    <source>
        <dbReference type="ARBA" id="ARBA00022679"/>
    </source>
</evidence>
<reference evidence="9 10" key="1">
    <citation type="submission" date="2023-10" db="EMBL/GenBank/DDBJ databases">
        <title>Marimonas sp. nov. isolated from tidal mud flat.</title>
        <authorList>
            <person name="Jaincy N.J."/>
            <person name="Srinivasan S."/>
            <person name="Lee S.-S."/>
        </authorList>
    </citation>
    <scope>NUCLEOTIDE SEQUENCE [LARGE SCALE GENOMIC DNA]</scope>
    <source>
        <strain evidence="9 10">MJ-SS3</strain>
    </source>
</reference>
<evidence type="ECO:0000256" key="6">
    <source>
        <dbReference type="HAMAP-Rule" id="MF_02124"/>
    </source>
</evidence>
<keyword evidence="10" id="KW-1185">Reference proteome</keyword>
<keyword evidence="4 6" id="KW-0119">Carbohydrate metabolism</keyword>
<dbReference type="EC" id="2.4.99.16" evidence="6"/>
<sequence length="645" mass="75658">MQNQKRVVIDYVSPQINCGEFFIKRVVDEIVNIDAHVLVDGHDVIAASVWYKHENEKKWNETRMHLVNNDEWKASFTVKKQGFYTYKIEGWVDYALNWQHGIERKIADGQKVTSELLEGVSFLKTTSKKASTSEKEYLEHLQHIFIADQDYDEAIKEAGSKKLHSIFIKYPEKKLANTSKPLQVYVDRKKARFSTWYEFFPRSSSETDGKHGTFKDCERLLPRVAKMGFDTLYFPPIHPIGEVNRKGKNNTTTAHEGDVGSTWGIGSKHGGHKGIHPQLGSLEDFKSLINKAKELNVEIAMDYALQAAPDHPWVKEHPKWFKWRPDGTVQYAENPPKKYQDILPIYWESEDYKNLWQECLDILLYWIDCGINVFRIDNPHTKPYYFWNWIISEVKKQHPDIIFLAEAFTKPKVMQQLAKQGYTQSYTYFTWRNSKYEFIEYMNELTQTELREYMQPNFWPNTPDINPYHLQGANESTYLQRYALAATLSSSIGIYGPVFEYMISDALPGREEYLNSEKFQICHYDWTIENKITTLITKINNIRKEQEALQQTNNIKFCHIENDNLLAFYKWNNARTNEILVVISLDAYYSQKGSVQLPLQDFGIVNGQQIQVKDLITESSYNWSNEWNYIELHPTLPFHIFKVVK</sequence>
<feature type="site" description="Transition state stabilizer" evidence="6">
    <location>
        <position position="464"/>
    </location>
</feature>
<dbReference type="Gene3D" id="2.60.40.10">
    <property type="entry name" value="Immunoglobulins"/>
    <property type="match status" value="1"/>
</dbReference>
<feature type="binding site" evidence="6">
    <location>
        <position position="306"/>
    </location>
    <ligand>
        <name>alpha-maltose 1-phosphate</name>
        <dbReference type="ChEBI" id="CHEBI:63576"/>
    </ligand>
</feature>
<dbReference type="HAMAP" id="MF_02124">
    <property type="entry name" value="GlgE"/>
    <property type="match status" value="1"/>
</dbReference>
<dbReference type="InterPro" id="IPR006047">
    <property type="entry name" value="GH13_cat_dom"/>
</dbReference>
<dbReference type="RefSeq" id="WP_316663433.1">
    <property type="nucleotide sequence ID" value="NZ_JAWHTF010000010.1"/>
</dbReference>
<feature type="binding site" evidence="6">
    <location>
        <position position="341"/>
    </location>
    <ligand>
        <name>alpha-maltose 1-phosphate</name>
        <dbReference type="ChEBI" id="CHEBI:63576"/>
    </ligand>
</feature>
<feature type="binding site" evidence="6">
    <location>
        <begin position="518"/>
        <end position="519"/>
    </location>
    <ligand>
        <name>alpha-maltose 1-phosphate</name>
        <dbReference type="ChEBI" id="CHEBI:63576"/>
    </ligand>
</feature>
<gene>
    <name evidence="6" type="primary">glgE</name>
    <name evidence="9" type="ORF">RXV94_13925</name>
</gene>
<organism evidence="9 10">
    <name type="scientific">Gilvirhabdus luticola</name>
    <dbReference type="NCBI Taxonomy" id="3079858"/>
    <lineage>
        <taxon>Bacteria</taxon>
        <taxon>Pseudomonadati</taxon>
        <taxon>Bacteroidota</taxon>
        <taxon>Flavobacteriia</taxon>
        <taxon>Flavobacteriales</taxon>
        <taxon>Flavobacteriaceae</taxon>
        <taxon>Gilvirhabdus</taxon>
    </lineage>
</organism>
<evidence type="ECO:0000256" key="2">
    <source>
        <dbReference type="ARBA" id="ARBA00022676"/>
    </source>
</evidence>
<evidence type="ECO:0000256" key="7">
    <source>
        <dbReference type="SAM" id="MobiDB-lite"/>
    </source>
</evidence>
<dbReference type="EMBL" id="JAWHTF010000010">
    <property type="protein sequence ID" value="MDU8887266.1"/>
    <property type="molecule type" value="Genomic_DNA"/>
</dbReference>
<dbReference type="Pfam" id="PF21702">
    <property type="entry name" value="GLGE_C"/>
    <property type="match status" value="1"/>
</dbReference>
<feature type="region of interest" description="Disordered" evidence="7">
    <location>
        <begin position="244"/>
        <end position="267"/>
    </location>
</feature>
<dbReference type="Gene3D" id="3.20.20.80">
    <property type="entry name" value="Glycosidases"/>
    <property type="match status" value="1"/>
</dbReference>
<dbReference type="PANTHER" id="PTHR47786:SF2">
    <property type="entry name" value="GLYCOSYL HYDROLASE FAMILY 13 CATALYTIC DOMAIN-CONTAINING PROTEIN"/>
    <property type="match status" value="1"/>
</dbReference>
<comment type="subunit">
    <text evidence="1 6">Homodimer.</text>
</comment>
<dbReference type="Proteomes" id="UP001268651">
    <property type="component" value="Unassembled WGS sequence"/>
</dbReference>
<dbReference type="InterPro" id="IPR021828">
    <property type="entry name" value="GlgE_dom_N/S"/>
</dbReference>
<feature type="active site" description="Nucleophile" evidence="6">
    <location>
        <position position="377"/>
    </location>
</feature>
<evidence type="ECO:0000256" key="4">
    <source>
        <dbReference type="ARBA" id="ARBA00023277"/>
    </source>
</evidence>
<protein>
    <recommendedName>
        <fullName evidence="6">Alpha-1,4-glucan:maltose-1-phosphate maltosyltransferase</fullName>
        <shortName evidence="6">GMPMT</shortName>
        <ecNumber evidence="6">2.4.99.16</ecNumber>
    </recommendedName>
    <alternativeName>
        <fullName evidence="6">(1-&gt;4)-alpha-D-glucan:maltose-1-phosphate alpha-D-maltosyltransferase</fullName>
    </alternativeName>
</protein>
<evidence type="ECO:0000313" key="9">
    <source>
        <dbReference type="EMBL" id="MDU8887266.1"/>
    </source>
</evidence>
<dbReference type="CDD" id="cd11344">
    <property type="entry name" value="AmyAc_GlgE_like"/>
    <property type="match status" value="1"/>
</dbReference>
<dbReference type="Pfam" id="PF11896">
    <property type="entry name" value="GlgE_dom_N_S"/>
    <property type="match status" value="1"/>
</dbReference>
<feature type="binding site" evidence="6">
    <location>
        <position position="378"/>
    </location>
    <ligand>
        <name>alpha-maltose 1-phosphate</name>
        <dbReference type="ChEBI" id="CHEBI:63576"/>
    </ligand>
</feature>
<dbReference type="InterPro" id="IPR017853">
    <property type="entry name" value="GH"/>
</dbReference>
<evidence type="ECO:0000256" key="1">
    <source>
        <dbReference type="ARBA" id="ARBA00011738"/>
    </source>
</evidence>
<evidence type="ECO:0000256" key="5">
    <source>
        <dbReference type="ARBA" id="ARBA00048735"/>
    </source>
</evidence>
<comment type="function">
    <text evidence="6">Maltosyltransferase that uses maltose 1-phosphate (M1P) as the sugar donor to elongate linear or branched alpha-(1-&gt;4)-glucans. Is involved in a branched alpha-glucan biosynthetic pathway from trehalose, together with TreS, Mak and GlgB.</text>
</comment>
<accession>A0ABU3UA27</accession>
<evidence type="ECO:0000259" key="8">
    <source>
        <dbReference type="SMART" id="SM00642"/>
    </source>
</evidence>
<dbReference type="InterPro" id="IPR013780">
    <property type="entry name" value="Glyco_hydro_b"/>
</dbReference>
<keyword evidence="2 6" id="KW-0328">Glycosyltransferase</keyword>
<comment type="similarity">
    <text evidence="6">Belongs to the glycosyl hydrolase 13 family. GlgE subfamily.</text>
</comment>
<dbReference type="InterPro" id="IPR026585">
    <property type="entry name" value="GlgE"/>
</dbReference>
<proteinExistence type="inferred from homology"/>
<dbReference type="Gene3D" id="1.20.58.80">
    <property type="entry name" value="Phosphotransferase system, lactose/cellobiose-type IIA subunit"/>
    <property type="match status" value="1"/>
</dbReference>
<dbReference type="InterPro" id="IPR013783">
    <property type="entry name" value="Ig-like_fold"/>
</dbReference>
<comment type="catalytic activity">
    <reaction evidence="5 6">
        <text>alpha-maltose 1-phosphate + [(1-&gt;4)-alpha-D-glucosyl](n) = [(1-&gt;4)-alpha-D-glucosyl](n+2) + phosphate</text>
        <dbReference type="Rhea" id="RHEA:42692"/>
        <dbReference type="Rhea" id="RHEA-COMP:9584"/>
        <dbReference type="Rhea" id="RHEA-COMP:10183"/>
        <dbReference type="ChEBI" id="CHEBI:15444"/>
        <dbReference type="ChEBI" id="CHEBI:43474"/>
        <dbReference type="ChEBI" id="CHEBI:63576"/>
        <dbReference type="EC" id="2.4.99.16"/>
    </reaction>
</comment>
<feature type="domain" description="Glycosyl hydrolase family 13 catalytic" evidence="8">
    <location>
        <begin position="198"/>
        <end position="543"/>
    </location>
</feature>
<dbReference type="InterPro" id="IPR049171">
    <property type="entry name" value="GLGE_C"/>
</dbReference>
<name>A0ABU3UA27_9FLAO</name>
<feature type="active site" description="Proton donor" evidence="6">
    <location>
        <position position="406"/>
    </location>
</feature>
<dbReference type="SMART" id="SM00642">
    <property type="entry name" value="Aamy"/>
    <property type="match status" value="1"/>
</dbReference>